<protein>
    <recommendedName>
        <fullName evidence="5">Probable membrane transporter protein</fullName>
    </recommendedName>
</protein>
<proteinExistence type="inferred from homology"/>
<evidence type="ECO:0000256" key="5">
    <source>
        <dbReference type="RuleBase" id="RU363041"/>
    </source>
</evidence>
<dbReference type="STRING" id="1293439.WH87_11235"/>
<sequence length="247" mass="26418">MSVWIGAVMVGAVFFTSTLSGIFGMAGGLILLAILLSIMPVGTAIAVQGAIQIISNGSRAFLSRAFIDWRVLGTICLGLLTAGILLFILRYTPSLATVCIVIGLMPILVWIPRDWLALDASKPLHAFICGFVGGGLNLAVGVSGPTIDIFFIRTPMDRRKIVATKAATQVISHGAKVVFYWNATMVLTPGEWIAVLIAAPFAIGGANVGFWVLQRLSDANFKRWTRWIVTAVGIFYMSRGISLAFGA</sequence>
<keyword evidence="4 5" id="KW-0472">Membrane</keyword>
<gene>
    <name evidence="6" type="ORF">WH87_11235</name>
</gene>
<feature type="transmembrane region" description="Helical" evidence="5">
    <location>
        <begin position="30"/>
        <end position="51"/>
    </location>
</feature>
<keyword evidence="5" id="KW-1003">Cell membrane</keyword>
<evidence type="ECO:0000313" key="7">
    <source>
        <dbReference type="Proteomes" id="UP000033411"/>
    </source>
</evidence>
<dbReference type="InterPro" id="IPR002781">
    <property type="entry name" value="TM_pro_TauE-like"/>
</dbReference>
<dbReference type="GO" id="GO:0005886">
    <property type="term" value="C:plasma membrane"/>
    <property type="evidence" value="ECO:0007669"/>
    <property type="project" value="UniProtKB-SubCell"/>
</dbReference>
<dbReference type="OrthoDB" id="8478323at2"/>
<dbReference type="PATRIC" id="fig|1293439.3.peg.1839"/>
<evidence type="ECO:0000256" key="1">
    <source>
        <dbReference type="ARBA" id="ARBA00004141"/>
    </source>
</evidence>
<feature type="transmembrane region" description="Helical" evidence="5">
    <location>
        <begin position="95"/>
        <end position="112"/>
    </location>
</feature>
<feature type="transmembrane region" description="Helical" evidence="5">
    <location>
        <begin position="124"/>
        <end position="147"/>
    </location>
</feature>
<feature type="transmembrane region" description="Helical" evidence="5">
    <location>
        <begin position="225"/>
        <end position="245"/>
    </location>
</feature>
<keyword evidence="7" id="KW-1185">Reference proteome</keyword>
<dbReference type="Pfam" id="PF01925">
    <property type="entry name" value="TauE"/>
    <property type="match status" value="1"/>
</dbReference>
<evidence type="ECO:0000256" key="2">
    <source>
        <dbReference type="ARBA" id="ARBA00022692"/>
    </source>
</evidence>
<name>A0A0F5QBR6_9HYPH</name>
<dbReference type="Proteomes" id="UP000033411">
    <property type="component" value="Unassembled WGS sequence"/>
</dbReference>
<evidence type="ECO:0000256" key="4">
    <source>
        <dbReference type="ARBA" id="ARBA00023136"/>
    </source>
</evidence>
<evidence type="ECO:0000256" key="3">
    <source>
        <dbReference type="ARBA" id="ARBA00022989"/>
    </source>
</evidence>
<dbReference type="EMBL" id="LANJ01000016">
    <property type="protein sequence ID" value="KKC38163.1"/>
    <property type="molecule type" value="Genomic_DNA"/>
</dbReference>
<organism evidence="6 7">
    <name type="scientific">Devosia epidermidihirudinis</name>
    <dbReference type="NCBI Taxonomy" id="1293439"/>
    <lineage>
        <taxon>Bacteria</taxon>
        <taxon>Pseudomonadati</taxon>
        <taxon>Pseudomonadota</taxon>
        <taxon>Alphaproteobacteria</taxon>
        <taxon>Hyphomicrobiales</taxon>
        <taxon>Devosiaceae</taxon>
        <taxon>Devosia</taxon>
    </lineage>
</organism>
<feature type="transmembrane region" description="Helical" evidence="5">
    <location>
        <begin position="71"/>
        <end position="89"/>
    </location>
</feature>
<comment type="similarity">
    <text evidence="5">Belongs to the 4-toluene sulfonate uptake permease (TSUP) (TC 2.A.102) family.</text>
</comment>
<reference evidence="6 7" key="1">
    <citation type="submission" date="2015-03" db="EMBL/GenBank/DDBJ databases">
        <authorList>
            <person name="Lepp D."/>
            <person name="Hassan Y.I."/>
            <person name="Li X.-Z."/>
            <person name="Zhou T."/>
        </authorList>
    </citation>
    <scope>NUCLEOTIDE SEQUENCE [LARGE SCALE GENOMIC DNA]</scope>
    <source>
        <strain evidence="6 7">E84</strain>
    </source>
</reference>
<comment type="subcellular location">
    <subcellularLocation>
        <location evidence="5">Cell membrane</location>
        <topology evidence="5">Multi-pass membrane protein</topology>
    </subcellularLocation>
    <subcellularLocation>
        <location evidence="1">Membrane</location>
        <topology evidence="1">Multi-pass membrane protein</topology>
    </subcellularLocation>
</comment>
<feature type="transmembrane region" description="Helical" evidence="5">
    <location>
        <begin position="192"/>
        <end position="213"/>
    </location>
</feature>
<dbReference type="RefSeq" id="WP_046139080.1">
    <property type="nucleotide sequence ID" value="NZ_LANJ01000016.1"/>
</dbReference>
<evidence type="ECO:0000313" key="6">
    <source>
        <dbReference type="EMBL" id="KKC38163.1"/>
    </source>
</evidence>
<dbReference type="AlphaFoldDB" id="A0A0F5QBR6"/>
<keyword evidence="3 5" id="KW-1133">Transmembrane helix</keyword>
<keyword evidence="2 5" id="KW-0812">Transmembrane</keyword>
<comment type="caution">
    <text evidence="6">The sequence shown here is derived from an EMBL/GenBank/DDBJ whole genome shotgun (WGS) entry which is preliminary data.</text>
</comment>
<accession>A0A0F5QBR6</accession>